<reference evidence="4 5" key="2">
    <citation type="journal article" date="2021" name="Curr. Genet.">
        <title>Genetic response to nitrogen starvation in the aggressive Eucalyptus foliar pathogen Teratosphaeria destructans.</title>
        <authorList>
            <person name="Havenga M."/>
            <person name="Wingfield B.D."/>
            <person name="Wingfield M.J."/>
            <person name="Dreyer L.L."/>
            <person name="Roets F."/>
            <person name="Aylward J."/>
        </authorList>
    </citation>
    <scope>NUCLEOTIDE SEQUENCE [LARGE SCALE GENOMIC DNA]</scope>
    <source>
        <strain evidence="4">CMW44962</strain>
    </source>
</reference>
<dbReference type="GO" id="GO:0016491">
    <property type="term" value="F:oxidoreductase activity"/>
    <property type="evidence" value="ECO:0007669"/>
    <property type="project" value="UniProtKB-KW"/>
</dbReference>
<evidence type="ECO:0000256" key="3">
    <source>
        <dbReference type="SAM" id="MobiDB-lite"/>
    </source>
</evidence>
<feature type="non-terminal residue" evidence="4">
    <location>
        <position position="1"/>
    </location>
</feature>
<dbReference type="OrthoDB" id="294295at2759"/>
<evidence type="ECO:0000313" key="4">
    <source>
        <dbReference type="EMBL" id="KAH9831693.1"/>
    </source>
</evidence>
<evidence type="ECO:0000256" key="1">
    <source>
        <dbReference type="ARBA" id="ARBA00022857"/>
    </source>
</evidence>
<evidence type="ECO:0000256" key="2">
    <source>
        <dbReference type="ARBA" id="ARBA00023002"/>
    </source>
</evidence>
<comment type="caution">
    <text evidence="4">The sequence shown here is derived from an EMBL/GenBank/DDBJ whole genome shotgun (WGS) entry which is preliminary data.</text>
</comment>
<keyword evidence="1" id="KW-0521">NADP</keyword>
<gene>
    <name evidence="4" type="ORF">Tdes44962_MAKER08915</name>
</gene>
<dbReference type="Gene3D" id="3.40.50.720">
    <property type="entry name" value="NAD(P)-binding Rossmann-like Domain"/>
    <property type="match status" value="1"/>
</dbReference>
<dbReference type="PANTHER" id="PTHR43639:SF5">
    <property type="entry name" value="OXIDOREDUCTASE, SHORT-CHAIN DEHYDROGENASE_REDUCTASE FAMILY (AFU_ORTHOLOGUE AFUA_6G09140)"/>
    <property type="match status" value="1"/>
</dbReference>
<organism evidence="4 5">
    <name type="scientific">Teratosphaeria destructans</name>
    <dbReference type="NCBI Taxonomy" id="418781"/>
    <lineage>
        <taxon>Eukaryota</taxon>
        <taxon>Fungi</taxon>
        <taxon>Dikarya</taxon>
        <taxon>Ascomycota</taxon>
        <taxon>Pezizomycotina</taxon>
        <taxon>Dothideomycetes</taxon>
        <taxon>Dothideomycetidae</taxon>
        <taxon>Mycosphaerellales</taxon>
        <taxon>Teratosphaeriaceae</taxon>
        <taxon>Teratosphaeria</taxon>
    </lineage>
</organism>
<dbReference type="InterPro" id="IPR002347">
    <property type="entry name" value="SDR_fam"/>
</dbReference>
<dbReference type="SUPFAM" id="SSF51735">
    <property type="entry name" value="NAD(P)-binding Rossmann-fold domains"/>
    <property type="match status" value="1"/>
</dbReference>
<feature type="compositionally biased region" description="Basic residues" evidence="3">
    <location>
        <begin position="15"/>
        <end position="27"/>
    </location>
</feature>
<dbReference type="PRINTS" id="PR00081">
    <property type="entry name" value="GDHRDH"/>
</dbReference>
<sequence length="259" mass="27925">PPPPPPRPSSPNARKAPRQGRRRHRRAGGFGKGIAEKFRREGAEVIIADFSEQAGLTTAAELQAEFVKADVTSRQSWQDIVQLAEHKFGRLDFVINNAGTTYRNKPTNEVTDEDFDKCFSVNVKAIYYSANVIVPYMQKKGNGGSFVSIASTAGIRPRPGLTWYNASKAAVINATKTMAVEFAKDQIRFNSICPVVGLGTGLSDLFLGKPENEKVFMATVPLGRGCSPADVGNAAAFLCSEEAAFLTGIDLPVDGGRCV</sequence>
<reference evidence="4 5" key="1">
    <citation type="journal article" date="2018" name="IMA Fungus">
        <title>IMA Genome-F 10: Nine draft genome sequences of Claviceps purpurea s.lat., including C. arundinis, C. humidiphila, and C. cf. spartinae, pseudomolecules for the pitch canker pathogen Fusarium circinatum, draft genome of Davidsoniella eucalypti, Grosmannia galeiformis, Quambalaria eucalypti, and Teratosphaeria destructans.</title>
        <authorList>
            <person name="Wingfield B.D."/>
            <person name="Liu M."/>
            <person name="Nguyen H.D."/>
            <person name="Lane F.A."/>
            <person name="Morgan S.W."/>
            <person name="De Vos L."/>
            <person name="Wilken P.M."/>
            <person name="Duong T.A."/>
            <person name="Aylward J."/>
            <person name="Coetzee M.P."/>
            <person name="Dadej K."/>
            <person name="De Beer Z.W."/>
            <person name="Findlay W."/>
            <person name="Havenga M."/>
            <person name="Kolarik M."/>
            <person name="Menzies J.G."/>
            <person name="Naidoo K."/>
            <person name="Pochopski O."/>
            <person name="Shoukouhi P."/>
            <person name="Santana Q.C."/>
            <person name="Seifert K.A."/>
            <person name="Soal N."/>
            <person name="Steenkamp E.T."/>
            <person name="Tatham C.T."/>
            <person name="van der Nest M.A."/>
            <person name="Wingfield M.J."/>
        </authorList>
    </citation>
    <scope>NUCLEOTIDE SEQUENCE [LARGE SCALE GENOMIC DNA]</scope>
    <source>
        <strain evidence="4">CMW44962</strain>
    </source>
</reference>
<feature type="region of interest" description="Disordered" evidence="3">
    <location>
        <begin position="1"/>
        <end position="31"/>
    </location>
</feature>
<dbReference type="NCBIfam" id="NF005559">
    <property type="entry name" value="PRK07231.1"/>
    <property type="match status" value="1"/>
</dbReference>
<keyword evidence="2" id="KW-0560">Oxidoreductase</keyword>
<proteinExistence type="predicted"/>
<dbReference type="Pfam" id="PF13561">
    <property type="entry name" value="adh_short_C2"/>
    <property type="match status" value="1"/>
</dbReference>
<evidence type="ECO:0000313" key="5">
    <source>
        <dbReference type="Proteomes" id="UP001138500"/>
    </source>
</evidence>
<dbReference type="PRINTS" id="PR00080">
    <property type="entry name" value="SDRFAMILY"/>
</dbReference>
<name>A0A9W7SVJ4_9PEZI</name>
<dbReference type="FunFam" id="3.40.50.720:FF:000084">
    <property type="entry name" value="Short-chain dehydrogenase reductase"/>
    <property type="match status" value="1"/>
</dbReference>
<dbReference type="PANTHER" id="PTHR43639">
    <property type="entry name" value="OXIDOREDUCTASE, SHORT-CHAIN DEHYDROGENASE/REDUCTASE FAMILY (AFU_ORTHOLOGUE AFUA_5G02870)"/>
    <property type="match status" value="1"/>
</dbReference>
<accession>A0A9W7SVJ4</accession>
<keyword evidence="5" id="KW-1185">Reference proteome</keyword>
<dbReference type="AlphaFoldDB" id="A0A9W7SVJ4"/>
<protein>
    <submittedName>
        <fullName evidence="4">3-oxoacyl-(Acyl carrier protein) reductase</fullName>
    </submittedName>
</protein>
<dbReference type="Proteomes" id="UP001138500">
    <property type="component" value="Unassembled WGS sequence"/>
</dbReference>
<dbReference type="InterPro" id="IPR036291">
    <property type="entry name" value="NAD(P)-bd_dom_sf"/>
</dbReference>
<dbReference type="EMBL" id="RIBY02001180">
    <property type="protein sequence ID" value="KAH9831693.1"/>
    <property type="molecule type" value="Genomic_DNA"/>
</dbReference>